<keyword evidence="2" id="KW-1185">Reference proteome</keyword>
<dbReference type="InterPro" id="IPR010260">
    <property type="entry name" value="AlpA"/>
</dbReference>
<proteinExistence type="predicted"/>
<gene>
    <name evidence="1" type="ORF">SAMN02745126_06331</name>
</gene>
<evidence type="ECO:0000313" key="2">
    <source>
        <dbReference type="Proteomes" id="UP000190092"/>
    </source>
</evidence>
<dbReference type="EMBL" id="FUWJ01000019">
    <property type="protein sequence ID" value="SKA40329.1"/>
    <property type="molecule type" value="Genomic_DNA"/>
</dbReference>
<sequence length="71" mass="8087">MPAPDRIVRLNTLLVRTGLSRSTIYRKIADGTFPPQIRISINAAGWRESDVNRWVANPVTWRPTEEVGDVR</sequence>
<dbReference type="Gene3D" id="1.10.238.160">
    <property type="match status" value="1"/>
</dbReference>
<dbReference type="RefSeq" id="WP_085938065.1">
    <property type="nucleotide sequence ID" value="NZ_FUWJ01000019.1"/>
</dbReference>
<dbReference type="InterPro" id="IPR052931">
    <property type="entry name" value="Prophage_regulatory_activator"/>
</dbReference>
<dbReference type="Proteomes" id="UP000190092">
    <property type="component" value="Unassembled WGS sequence"/>
</dbReference>
<dbReference type="OrthoDB" id="1525365at2"/>
<evidence type="ECO:0000313" key="1">
    <source>
        <dbReference type="EMBL" id="SKA40329.1"/>
    </source>
</evidence>
<dbReference type="STRING" id="225324.SAMN02745126_06331"/>
<accession>A0A1T4TJC6</accession>
<protein>
    <submittedName>
        <fullName evidence="1">Transcriptional regulator, AlpA family</fullName>
    </submittedName>
</protein>
<organism evidence="1 2">
    <name type="scientific">Enhydrobacter aerosaccus</name>
    <dbReference type="NCBI Taxonomy" id="225324"/>
    <lineage>
        <taxon>Bacteria</taxon>
        <taxon>Pseudomonadati</taxon>
        <taxon>Pseudomonadota</taxon>
        <taxon>Alphaproteobacteria</taxon>
        <taxon>Hyphomicrobiales</taxon>
        <taxon>Enhydrobacter</taxon>
    </lineage>
</organism>
<dbReference type="PANTHER" id="PTHR36154:SF1">
    <property type="entry name" value="DNA-BINDING TRANSCRIPTIONAL ACTIVATOR ALPA"/>
    <property type="match status" value="1"/>
</dbReference>
<dbReference type="Pfam" id="PF05930">
    <property type="entry name" value="Phage_AlpA"/>
    <property type="match status" value="1"/>
</dbReference>
<dbReference type="AlphaFoldDB" id="A0A1T4TJC6"/>
<name>A0A1T4TJC6_9HYPH</name>
<reference evidence="2" key="1">
    <citation type="submission" date="2017-02" db="EMBL/GenBank/DDBJ databases">
        <authorList>
            <person name="Varghese N."/>
            <person name="Submissions S."/>
        </authorList>
    </citation>
    <scope>NUCLEOTIDE SEQUENCE [LARGE SCALE GENOMIC DNA]</scope>
    <source>
        <strain evidence="2">ATCC 27094</strain>
    </source>
</reference>
<dbReference type="PANTHER" id="PTHR36154">
    <property type="entry name" value="DNA-BINDING TRANSCRIPTIONAL ACTIVATOR ALPA"/>
    <property type="match status" value="1"/>
</dbReference>